<reference evidence="2 3" key="1">
    <citation type="submission" date="2020-11" db="EMBL/GenBank/DDBJ databases">
        <authorList>
            <person name="Kim M.K."/>
        </authorList>
    </citation>
    <scope>NUCLEOTIDE SEQUENCE [LARGE SCALE GENOMIC DNA]</scope>
    <source>
        <strain evidence="2 3">BT662</strain>
    </source>
</reference>
<evidence type="ECO:0000313" key="3">
    <source>
        <dbReference type="Proteomes" id="UP000618931"/>
    </source>
</evidence>
<keyword evidence="1" id="KW-1133">Transmembrane helix</keyword>
<feature type="transmembrane region" description="Helical" evidence="1">
    <location>
        <begin position="12"/>
        <end position="30"/>
    </location>
</feature>
<evidence type="ECO:0008006" key="4">
    <source>
        <dbReference type="Google" id="ProtNLM"/>
    </source>
</evidence>
<gene>
    <name evidence="2" type="ORF">I2H31_23950</name>
</gene>
<sequence>MKEVRYVRWKAMMQVMVGAAIATGGLLIIASSKQALPGVLFLIFGTIMALVNRLKLKEKDVLLRLTPEQIWTKEFGWQPWGSLLVKLENSRQGYSLEIRRPTDFTPRFHEYVSALTISEHELQDWVKRFAAATD</sequence>
<evidence type="ECO:0000256" key="1">
    <source>
        <dbReference type="SAM" id="Phobius"/>
    </source>
</evidence>
<protein>
    <recommendedName>
        <fullName evidence="4">PH domain-containing protein</fullName>
    </recommendedName>
</protein>
<name>A0ABS0IB86_9BACT</name>
<keyword evidence="3" id="KW-1185">Reference proteome</keyword>
<dbReference type="EMBL" id="JADQDM010000024">
    <property type="protein sequence ID" value="MBF9224179.1"/>
    <property type="molecule type" value="Genomic_DNA"/>
</dbReference>
<comment type="caution">
    <text evidence="2">The sequence shown here is derived from an EMBL/GenBank/DDBJ whole genome shotgun (WGS) entry which is preliminary data.</text>
</comment>
<dbReference type="Proteomes" id="UP000618931">
    <property type="component" value="Unassembled WGS sequence"/>
</dbReference>
<accession>A0ABS0IB86</accession>
<keyword evidence="1" id="KW-0472">Membrane</keyword>
<keyword evidence="1" id="KW-0812">Transmembrane</keyword>
<proteinExistence type="predicted"/>
<feature type="transmembrane region" description="Helical" evidence="1">
    <location>
        <begin position="36"/>
        <end position="54"/>
    </location>
</feature>
<dbReference type="RefSeq" id="WP_196295596.1">
    <property type="nucleotide sequence ID" value="NZ_JADQDM010000024.1"/>
</dbReference>
<evidence type="ECO:0000313" key="2">
    <source>
        <dbReference type="EMBL" id="MBF9224179.1"/>
    </source>
</evidence>
<organism evidence="2 3">
    <name type="scientific">Hymenobacter ruricola</name>
    <dbReference type="NCBI Taxonomy" id="2791023"/>
    <lineage>
        <taxon>Bacteria</taxon>
        <taxon>Pseudomonadati</taxon>
        <taxon>Bacteroidota</taxon>
        <taxon>Cytophagia</taxon>
        <taxon>Cytophagales</taxon>
        <taxon>Hymenobacteraceae</taxon>
        <taxon>Hymenobacter</taxon>
    </lineage>
</organism>